<accession>A0A6P1MDR0</accession>
<dbReference type="EMBL" id="CP047591">
    <property type="protein sequence ID" value="QHI72819.1"/>
    <property type="molecule type" value="Genomic_DNA"/>
</dbReference>
<feature type="signal peptide" evidence="1">
    <location>
        <begin position="1"/>
        <end position="23"/>
    </location>
</feature>
<evidence type="ECO:0000256" key="1">
    <source>
        <dbReference type="SAM" id="SignalP"/>
    </source>
</evidence>
<organism evidence="2 3">
    <name type="scientific">Aminipila terrae</name>
    <dbReference type="NCBI Taxonomy" id="2697030"/>
    <lineage>
        <taxon>Bacteria</taxon>
        <taxon>Bacillati</taxon>
        <taxon>Bacillota</taxon>
        <taxon>Clostridia</taxon>
        <taxon>Peptostreptococcales</taxon>
        <taxon>Anaerovoracaceae</taxon>
        <taxon>Aminipila</taxon>
    </lineage>
</organism>
<dbReference type="AlphaFoldDB" id="A0A6P1MDR0"/>
<sequence length="167" mass="18390">MRNLKLCVIMVLVICAVFTGCNKGGSKETAGNEQILEQAKVSDLGEYIVKNTQFKDYMSKVDNDIFFSLYNLNKDLVDDAVLYSSTGATAEEVAVIKAVDGKTEDVVKACKDRIQAQKEGFENYVPEELDKLSKPVIKTFGNTVVLVVCNDSDAADKLLANYDSKEI</sequence>
<dbReference type="Pfam" id="PF14270">
    <property type="entry name" value="DUF4358"/>
    <property type="match status" value="1"/>
</dbReference>
<evidence type="ECO:0000313" key="3">
    <source>
        <dbReference type="Proteomes" id="UP000463883"/>
    </source>
</evidence>
<protein>
    <submittedName>
        <fullName evidence="2">DUF4358 domain-containing protein</fullName>
    </submittedName>
</protein>
<name>A0A6P1MDR0_9FIRM</name>
<dbReference type="PROSITE" id="PS51257">
    <property type="entry name" value="PROKAR_LIPOPROTEIN"/>
    <property type="match status" value="1"/>
</dbReference>
<reference evidence="2 3" key="1">
    <citation type="submission" date="2020-01" db="EMBL/GenBank/DDBJ databases">
        <title>Genomic analysis of Aminipila sp. CBA3637.</title>
        <authorList>
            <person name="Kim Y.B."/>
            <person name="Roh S.W."/>
        </authorList>
    </citation>
    <scope>NUCLEOTIDE SEQUENCE [LARGE SCALE GENOMIC DNA]</scope>
    <source>
        <strain evidence="2 3">CBA3637</strain>
    </source>
</reference>
<proteinExistence type="predicted"/>
<evidence type="ECO:0000313" key="2">
    <source>
        <dbReference type="EMBL" id="QHI72819.1"/>
    </source>
</evidence>
<dbReference type="Proteomes" id="UP000463883">
    <property type="component" value="Chromosome"/>
</dbReference>
<feature type="chain" id="PRO_5039699355" evidence="1">
    <location>
        <begin position="24"/>
        <end position="167"/>
    </location>
</feature>
<keyword evidence="3" id="KW-1185">Reference proteome</keyword>
<dbReference type="RefSeq" id="WP_162362586.1">
    <property type="nucleotide sequence ID" value="NZ_CP047591.1"/>
</dbReference>
<dbReference type="KEGG" id="amic:Ami3637_10735"/>
<gene>
    <name evidence="2" type="ORF">Ami3637_10735</name>
</gene>
<keyword evidence="1" id="KW-0732">Signal</keyword>
<dbReference type="InterPro" id="IPR025648">
    <property type="entry name" value="DUF4358"/>
</dbReference>